<name>A0A2K1DXU8_9FLAO</name>
<dbReference type="AlphaFoldDB" id="A0A2K1DXU8"/>
<keyword evidence="9" id="KW-0032">Aminotransferase</keyword>
<dbReference type="InterPro" id="IPR043131">
    <property type="entry name" value="BCAT-like_N"/>
</dbReference>
<dbReference type="EC" id="2.6.1.42" evidence="5"/>
<reference evidence="9 10" key="1">
    <citation type="submission" date="2018-01" db="EMBL/GenBank/DDBJ databases">
        <title>The draft genome of Hanstruepera neustonica JCM19743.</title>
        <authorList>
            <person name="He R.-H."/>
            <person name="Du Z.-J."/>
        </authorList>
    </citation>
    <scope>NUCLEOTIDE SEQUENCE [LARGE SCALE GENOMIC DNA]</scope>
    <source>
        <strain evidence="9 10">JCM19743</strain>
    </source>
</reference>
<evidence type="ECO:0000256" key="1">
    <source>
        <dbReference type="ARBA" id="ARBA00004824"/>
    </source>
</evidence>
<accession>A0A2K1DXU8</accession>
<organism evidence="9 10">
    <name type="scientific">Hanstruepera neustonica</name>
    <dbReference type="NCBI Taxonomy" id="1445657"/>
    <lineage>
        <taxon>Bacteria</taxon>
        <taxon>Pseudomonadati</taxon>
        <taxon>Bacteroidota</taxon>
        <taxon>Flavobacteriia</taxon>
        <taxon>Flavobacteriales</taxon>
        <taxon>Flavobacteriaceae</taxon>
        <taxon>Hanstruepera</taxon>
    </lineage>
</organism>
<comment type="pathway">
    <text evidence="1">Amino-acid biosynthesis; L-isoleucine biosynthesis; L-isoleucine from 2-oxobutanoate: step 4/4.</text>
</comment>
<dbReference type="GO" id="GO:0046394">
    <property type="term" value="P:carboxylic acid biosynthetic process"/>
    <property type="evidence" value="ECO:0007669"/>
    <property type="project" value="UniProtKB-ARBA"/>
</dbReference>
<proteinExistence type="inferred from homology"/>
<dbReference type="InterPro" id="IPR036038">
    <property type="entry name" value="Aminotransferase-like"/>
</dbReference>
<evidence type="ECO:0000313" key="10">
    <source>
        <dbReference type="Proteomes" id="UP000236641"/>
    </source>
</evidence>
<evidence type="ECO:0000256" key="5">
    <source>
        <dbReference type="ARBA" id="ARBA00013053"/>
    </source>
</evidence>
<dbReference type="PANTHER" id="PTHR42743:SF11">
    <property type="entry name" value="AMINODEOXYCHORISMATE LYASE"/>
    <property type="match status" value="1"/>
</dbReference>
<gene>
    <name evidence="9" type="ORF">C1T31_10075</name>
</gene>
<keyword evidence="10" id="KW-1185">Reference proteome</keyword>
<keyword evidence="9" id="KW-0808">Transferase</keyword>
<dbReference type="SUPFAM" id="SSF56752">
    <property type="entry name" value="D-aminoacid aminotransferase-like PLP-dependent enzymes"/>
    <property type="match status" value="1"/>
</dbReference>
<dbReference type="Gene3D" id="3.30.470.10">
    <property type="match status" value="1"/>
</dbReference>
<comment type="caution">
    <text evidence="9">The sequence shown here is derived from an EMBL/GenBank/DDBJ whole genome shotgun (WGS) entry which is preliminary data.</text>
</comment>
<comment type="pathway">
    <text evidence="3">Amino-acid biosynthesis; L-leucine biosynthesis; L-leucine from 3-methyl-2-oxobutanoate: step 4/4.</text>
</comment>
<dbReference type="OrthoDB" id="9805628at2"/>
<evidence type="ECO:0000256" key="3">
    <source>
        <dbReference type="ARBA" id="ARBA00005072"/>
    </source>
</evidence>
<dbReference type="RefSeq" id="WP_103052369.1">
    <property type="nucleotide sequence ID" value="NZ_POWF01000006.1"/>
</dbReference>
<protein>
    <recommendedName>
        <fullName evidence="5">branched-chain-amino-acid transaminase</fullName>
        <ecNumber evidence="5">2.6.1.42</ecNumber>
    </recommendedName>
</protein>
<dbReference type="Pfam" id="PF01063">
    <property type="entry name" value="Aminotran_4"/>
    <property type="match status" value="1"/>
</dbReference>
<evidence type="ECO:0000256" key="4">
    <source>
        <dbReference type="ARBA" id="ARBA00009320"/>
    </source>
</evidence>
<comment type="catalytic activity">
    <reaction evidence="6">
        <text>L-valine + 2-oxoglutarate = 3-methyl-2-oxobutanoate + L-glutamate</text>
        <dbReference type="Rhea" id="RHEA:24813"/>
        <dbReference type="ChEBI" id="CHEBI:11851"/>
        <dbReference type="ChEBI" id="CHEBI:16810"/>
        <dbReference type="ChEBI" id="CHEBI:29985"/>
        <dbReference type="ChEBI" id="CHEBI:57762"/>
        <dbReference type="EC" id="2.6.1.42"/>
    </reaction>
</comment>
<dbReference type="PANTHER" id="PTHR42743">
    <property type="entry name" value="AMINO-ACID AMINOTRANSFERASE"/>
    <property type="match status" value="1"/>
</dbReference>
<comment type="catalytic activity">
    <reaction evidence="8">
        <text>L-leucine + 2-oxoglutarate = 4-methyl-2-oxopentanoate + L-glutamate</text>
        <dbReference type="Rhea" id="RHEA:18321"/>
        <dbReference type="ChEBI" id="CHEBI:16810"/>
        <dbReference type="ChEBI" id="CHEBI:17865"/>
        <dbReference type="ChEBI" id="CHEBI:29985"/>
        <dbReference type="ChEBI" id="CHEBI:57427"/>
        <dbReference type="EC" id="2.6.1.42"/>
    </reaction>
</comment>
<comment type="pathway">
    <text evidence="2">Amino-acid biosynthesis; L-valine biosynthesis; L-valine from pyruvate: step 4/4.</text>
</comment>
<dbReference type="Proteomes" id="UP000236641">
    <property type="component" value="Unassembled WGS sequence"/>
</dbReference>
<evidence type="ECO:0000256" key="7">
    <source>
        <dbReference type="ARBA" id="ARBA00048798"/>
    </source>
</evidence>
<sequence length="281" mass="31835">MINDNGTLTENTSIIDSNNRGFNYGDMVFETMRCSIGKPLFWEDHYFRLMASMRILRMEIPMNFTMEFLEAQLVATLQANNLENQTARVKLAVFRNTGGLYTPKDNGVGFVIQASPLDEPFYLFRDEAYEVELFKDYYLAPGLLSTLKTNNRALNVVGSVFAKENNFHNCLLLNTNKNVVEALNGNVFLVNGNTIKTPPLADGCLKGIMRKQVMDLITSSKDYELEEASISPFELQKADELFITNVIGGIQPVSQYRKKVFAHKVAKDLFQKLNVKIRLTS</sequence>
<dbReference type="Gene3D" id="3.20.10.10">
    <property type="entry name" value="D-amino Acid Aminotransferase, subunit A, domain 2"/>
    <property type="match status" value="1"/>
</dbReference>
<evidence type="ECO:0000256" key="6">
    <source>
        <dbReference type="ARBA" id="ARBA00048212"/>
    </source>
</evidence>
<dbReference type="GO" id="GO:0004084">
    <property type="term" value="F:branched-chain-amino-acid transaminase activity"/>
    <property type="evidence" value="ECO:0007669"/>
    <property type="project" value="UniProtKB-EC"/>
</dbReference>
<dbReference type="CDD" id="cd00449">
    <property type="entry name" value="PLPDE_IV"/>
    <property type="match status" value="1"/>
</dbReference>
<dbReference type="InterPro" id="IPR050571">
    <property type="entry name" value="Class-IV_PLP-Dep_Aminotrnsfr"/>
</dbReference>
<dbReference type="InterPro" id="IPR001544">
    <property type="entry name" value="Aminotrans_IV"/>
</dbReference>
<comment type="similarity">
    <text evidence="4">Belongs to the class-IV pyridoxal-phosphate-dependent aminotransferase family.</text>
</comment>
<comment type="catalytic activity">
    <reaction evidence="7">
        <text>L-isoleucine + 2-oxoglutarate = (S)-3-methyl-2-oxopentanoate + L-glutamate</text>
        <dbReference type="Rhea" id="RHEA:24801"/>
        <dbReference type="ChEBI" id="CHEBI:16810"/>
        <dbReference type="ChEBI" id="CHEBI:29985"/>
        <dbReference type="ChEBI" id="CHEBI:35146"/>
        <dbReference type="ChEBI" id="CHEBI:58045"/>
        <dbReference type="EC" id="2.6.1.42"/>
    </reaction>
</comment>
<dbReference type="InterPro" id="IPR043132">
    <property type="entry name" value="BCAT-like_C"/>
</dbReference>
<evidence type="ECO:0000256" key="2">
    <source>
        <dbReference type="ARBA" id="ARBA00004931"/>
    </source>
</evidence>
<evidence type="ECO:0000256" key="8">
    <source>
        <dbReference type="ARBA" id="ARBA00049229"/>
    </source>
</evidence>
<evidence type="ECO:0000313" key="9">
    <source>
        <dbReference type="EMBL" id="PNQ72843.1"/>
    </source>
</evidence>
<dbReference type="EMBL" id="POWF01000006">
    <property type="protein sequence ID" value="PNQ72843.1"/>
    <property type="molecule type" value="Genomic_DNA"/>
</dbReference>